<comment type="caution">
    <text evidence="11">The sequence shown here is derived from an EMBL/GenBank/DDBJ whole genome shotgun (WGS) entry which is preliminary data.</text>
</comment>
<dbReference type="PANTHER" id="PTHR34992:SF1">
    <property type="entry name" value="COPPER ACQUISITION FACTOR BIM1-LIKE DOMAIN-CONTAINING PROTEIN"/>
    <property type="match status" value="1"/>
</dbReference>
<accession>A0A2B7XY07</accession>
<dbReference type="PANTHER" id="PTHR34992">
    <property type="entry name" value="HYPHAL ANASTAMOSIS-7 PROTEIN"/>
    <property type="match status" value="1"/>
</dbReference>
<evidence type="ECO:0000256" key="6">
    <source>
        <dbReference type="ARBA" id="ARBA00023180"/>
    </source>
</evidence>
<feature type="compositionally biased region" description="Low complexity" evidence="8">
    <location>
        <begin position="215"/>
        <end position="229"/>
    </location>
</feature>
<dbReference type="CDD" id="cd21176">
    <property type="entry name" value="LPMO_auxiliary-like"/>
    <property type="match status" value="1"/>
</dbReference>
<dbReference type="InterPro" id="IPR046530">
    <property type="entry name" value="BIM1-like_dom"/>
</dbReference>
<reference evidence="11 12" key="1">
    <citation type="submission" date="2017-10" db="EMBL/GenBank/DDBJ databases">
        <title>Comparative genomics in systemic dimorphic fungi from Ajellomycetaceae.</title>
        <authorList>
            <person name="Munoz J.F."/>
            <person name="Mcewen J.G."/>
            <person name="Clay O.K."/>
            <person name="Cuomo C.A."/>
        </authorList>
    </citation>
    <scope>NUCLEOTIDE SEQUENCE [LARGE SCALE GENOMIC DNA]</scope>
    <source>
        <strain evidence="11 12">UAMH7299</strain>
    </source>
</reference>
<keyword evidence="6" id="KW-0325">Glycoprotein</keyword>
<keyword evidence="5" id="KW-0472">Membrane</keyword>
<dbReference type="Proteomes" id="UP000224634">
    <property type="component" value="Unassembled WGS sequence"/>
</dbReference>
<evidence type="ECO:0000256" key="2">
    <source>
        <dbReference type="ARBA" id="ARBA00022475"/>
    </source>
</evidence>
<keyword evidence="3" id="KW-0336">GPI-anchor</keyword>
<evidence type="ECO:0000256" key="8">
    <source>
        <dbReference type="SAM" id="MobiDB-lite"/>
    </source>
</evidence>
<gene>
    <name evidence="11" type="ORF">AJ80_06351</name>
</gene>
<evidence type="ECO:0000259" key="10">
    <source>
        <dbReference type="Pfam" id="PF20238"/>
    </source>
</evidence>
<evidence type="ECO:0000256" key="3">
    <source>
        <dbReference type="ARBA" id="ARBA00022622"/>
    </source>
</evidence>
<evidence type="ECO:0000313" key="11">
    <source>
        <dbReference type="EMBL" id="PGH13357.1"/>
    </source>
</evidence>
<feature type="chain" id="PRO_5012744601" description="Copper acquisition factor BIM1-like domain-containing protein" evidence="9">
    <location>
        <begin position="21"/>
        <end position="254"/>
    </location>
</feature>
<evidence type="ECO:0000256" key="5">
    <source>
        <dbReference type="ARBA" id="ARBA00023136"/>
    </source>
</evidence>
<dbReference type="OrthoDB" id="2146436at2759"/>
<evidence type="ECO:0000313" key="12">
    <source>
        <dbReference type="Proteomes" id="UP000224634"/>
    </source>
</evidence>
<evidence type="ECO:0000256" key="7">
    <source>
        <dbReference type="ARBA" id="ARBA00023288"/>
    </source>
</evidence>
<dbReference type="STRING" id="1447883.A0A2B7XY07"/>
<dbReference type="AlphaFoldDB" id="A0A2B7XY07"/>
<feature type="region of interest" description="Disordered" evidence="8">
    <location>
        <begin position="158"/>
        <end position="231"/>
    </location>
</feature>
<keyword evidence="2" id="KW-1003">Cell membrane</keyword>
<evidence type="ECO:0000256" key="1">
    <source>
        <dbReference type="ARBA" id="ARBA00004609"/>
    </source>
</evidence>
<dbReference type="Pfam" id="PF20238">
    <property type="entry name" value="BIM1-like_dom"/>
    <property type="match status" value="1"/>
</dbReference>
<keyword evidence="7" id="KW-0449">Lipoprotein</keyword>
<feature type="compositionally biased region" description="Polar residues" evidence="8">
    <location>
        <begin position="158"/>
        <end position="173"/>
    </location>
</feature>
<dbReference type="GO" id="GO:0098552">
    <property type="term" value="C:side of membrane"/>
    <property type="evidence" value="ECO:0007669"/>
    <property type="project" value="UniProtKB-KW"/>
</dbReference>
<dbReference type="GO" id="GO:0005886">
    <property type="term" value="C:plasma membrane"/>
    <property type="evidence" value="ECO:0007669"/>
    <property type="project" value="UniProtKB-SubCell"/>
</dbReference>
<keyword evidence="12" id="KW-1185">Reference proteome</keyword>
<evidence type="ECO:0000256" key="9">
    <source>
        <dbReference type="SAM" id="SignalP"/>
    </source>
</evidence>
<proteinExistence type="predicted"/>
<sequence>MMHPLTSLTSLLSLSTLALAHFKLDSPKVRGYNDNDLVNFPCGGQKPSSDSDRTPISLDDPQLSIALTMGHDQSAIQVLLGLGENPGENFNITLVPTFRQTGLGAFCLPSVELSEEVLGRPLEDGLKATLQVVTNGDPTGGLYNCADLTFSRTASLSTDSSECKNNTGVSAQHFSGDAARRNANESTPNGQAQSGGNGGSHGDHDDHDDDDDSSSEPTQTDSSSASESSNVAMPLETAAWGVLGAVVAGGIAML</sequence>
<feature type="signal peptide" evidence="9">
    <location>
        <begin position="1"/>
        <end position="20"/>
    </location>
</feature>
<comment type="subcellular location">
    <subcellularLocation>
        <location evidence="1">Cell membrane</location>
        <topology evidence="1">Lipid-anchor</topology>
        <topology evidence="1">GPI-anchor</topology>
    </subcellularLocation>
</comment>
<name>A0A2B7XY07_POLH7</name>
<keyword evidence="4 9" id="KW-0732">Signal</keyword>
<dbReference type="EMBL" id="PDNA01000105">
    <property type="protein sequence ID" value="PGH13357.1"/>
    <property type="molecule type" value="Genomic_DNA"/>
</dbReference>
<dbReference type="InterPro" id="IPR046936">
    <property type="entry name" value="BIM1-like"/>
</dbReference>
<evidence type="ECO:0000256" key="4">
    <source>
        <dbReference type="ARBA" id="ARBA00022729"/>
    </source>
</evidence>
<feature type="domain" description="Copper acquisition factor BIM1-like" evidence="10">
    <location>
        <begin position="20"/>
        <end position="168"/>
    </location>
</feature>
<organism evidence="11 12">
    <name type="scientific">Polytolypa hystricis (strain UAMH7299)</name>
    <dbReference type="NCBI Taxonomy" id="1447883"/>
    <lineage>
        <taxon>Eukaryota</taxon>
        <taxon>Fungi</taxon>
        <taxon>Dikarya</taxon>
        <taxon>Ascomycota</taxon>
        <taxon>Pezizomycotina</taxon>
        <taxon>Eurotiomycetes</taxon>
        <taxon>Eurotiomycetidae</taxon>
        <taxon>Onygenales</taxon>
        <taxon>Onygenales incertae sedis</taxon>
        <taxon>Polytolypa</taxon>
    </lineage>
</organism>
<protein>
    <recommendedName>
        <fullName evidence="10">Copper acquisition factor BIM1-like domain-containing protein</fullName>
    </recommendedName>
</protein>